<protein>
    <submittedName>
        <fullName evidence="2">Uncharacterized protein</fullName>
    </submittedName>
</protein>
<feature type="compositionally biased region" description="Polar residues" evidence="1">
    <location>
        <begin position="86"/>
        <end position="95"/>
    </location>
</feature>
<reference evidence="2" key="1">
    <citation type="journal article" date="2020" name="Stud. Mycol.">
        <title>101 Dothideomycetes genomes: a test case for predicting lifestyles and emergence of pathogens.</title>
        <authorList>
            <person name="Haridas S."/>
            <person name="Albert R."/>
            <person name="Binder M."/>
            <person name="Bloem J."/>
            <person name="Labutti K."/>
            <person name="Salamov A."/>
            <person name="Andreopoulos B."/>
            <person name="Baker S."/>
            <person name="Barry K."/>
            <person name="Bills G."/>
            <person name="Bluhm B."/>
            <person name="Cannon C."/>
            <person name="Castanera R."/>
            <person name="Culley D."/>
            <person name="Daum C."/>
            <person name="Ezra D."/>
            <person name="Gonzalez J."/>
            <person name="Henrissat B."/>
            <person name="Kuo A."/>
            <person name="Liang C."/>
            <person name="Lipzen A."/>
            <person name="Lutzoni F."/>
            <person name="Magnuson J."/>
            <person name="Mondo S."/>
            <person name="Nolan M."/>
            <person name="Ohm R."/>
            <person name="Pangilinan J."/>
            <person name="Park H.-J."/>
            <person name="Ramirez L."/>
            <person name="Alfaro M."/>
            <person name="Sun H."/>
            <person name="Tritt A."/>
            <person name="Yoshinaga Y."/>
            <person name="Zwiers L.-H."/>
            <person name="Turgeon B."/>
            <person name="Goodwin S."/>
            <person name="Spatafora J."/>
            <person name="Crous P."/>
            <person name="Grigoriev I."/>
        </authorList>
    </citation>
    <scope>NUCLEOTIDE SEQUENCE</scope>
    <source>
        <strain evidence="2">CBS 113389</strain>
    </source>
</reference>
<keyword evidence="3" id="KW-1185">Reference proteome</keyword>
<dbReference type="RefSeq" id="XP_033585655.1">
    <property type="nucleotide sequence ID" value="XM_033738442.1"/>
</dbReference>
<accession>A0A6A6PGN7</accession>
<dbReference type="EMBL" id="MU001642">
    <property type="protein sequence ID" value="KAF2479085.1"/>
    <property type="molecule type" value="Genomic_DNA"/>
</dbReference>
<evidence type="ECO:0000256" key="1">
    <source>
        <dbReference type="SAM" id="MobiDB-lite"/>
    </source>
</evidence>
<evidence type="ECO:0000313" key="2">
    <source>
        <dbReference type="EMBL" id="KAF2479085.1"/>
    </source>
</evidence>
<organism evidence="2 3">
    <name type="scientific">Neohortaea acidophila</name>
    <dbReference type="NCBI Taxonomy" id="245834"/>
    <lineage>
        <taxon>Eukaryota</taxon>
        <taxon>Fungi</taxon>
        <taxon>Dikarya</taxon>
        <taxon>Ascomycota</taxon>
        <taxon>Pezizomycotina</taxon>
        <taxon>Dothideomycetes</taxon>
        <taxon>Dothideomycetidae</taxon>
        <taxon>Mycosphaerellales</taxon>
        <taxon>Teratosphaeriaceae</taxon>
        <taxon>Neohortaea</taxon>
    </lineage>
</organism>
<dbReference type="AlphaFoldDB" id="A0A6A6PGN7"/>
<name>A0A6A6PGN7_9PEZI</name>
<evidence type="ECO:0000313" key="3">
    <source>
        <dbReference type="Proteomes" id="UP000799767"/>
    </source>
</evidence>
<proteinExistence type="predicted"/>
<gene>
    <name evidence="2" type="ORF">BDY17DRAFT_48957</name>
</gene>
<sequence length="116" mass="12472">MHVLRCLPLSTALLSPFRPNRPTLERQHSPTIASRMYLISISPSTASEWPVLAHRGGPSALNPSPSSTPGPADCRPLKYHPHSSAALPSTTTTHNPLALQIPLRDLSPPSLSAFQP</sequence>
<dbReference type="GeneID" id="54479444"/>
<dbReference type="Proteomes" id="UP000799767">
    <property type="component" value="Unassembled WGS sequence"/>
</dbReference>
<feature type="region of interest" description="Disordered" evidence="1">
    <location>
        <begin position="52"/>
        <end position="116"/>
    </location>
</feature>